<evidence type="ECO:0000256" key="1">
    <source>
        <dbReference type="ARBA" id="ARBA00022475"/>
    </source>
</evidence>
<keyword evidence="1" id="KW-1003">Cell membrane</keyword>
<accession>A0A382IPW9</accession>
<dbReference type="Pfam" id="PF04279">
    <property type="entry name" value="IspA"/>
    <property type="match status" value="1"/>
</dbReference>
<evidence type="ECO:0000256" key="5">
    <source>
        <dbReference type="SAM" id="Phobius"/>
    </source>
</evidence>
<feature type="transmembrane region" description="Helical" evidence="5">
    <location>
        <begin position="53"/>
        <end position="70"/>
    </location>
</feature>
<keyword evidence="2 5" id="KW-0812">Transmembrane</keyword>
<dbReference type="PANTHER" id="PTHR36917">
    <property type="entry name" value="INTRACELLULAR SEPTATION PROTEIN A-RELATED"/>
    <property type="match status" value="1"/>
</dbReference>
<reference evidence="6" key="1">
    <citation type="submission" date="2018-05" db="EMBL/GenBank/DDBJ databases">
        <authorList>
            <person name="Lanie J.A."/>
            <person name="Ng W.-L."/>
            <person name="Kazmierczak K.M."/>
            <person name="Andrzejewski T.M."/>
            <person name="Davidsen T.M."/>
            <person name="Wayne K.J."/>
            <person name="Tettelin H."/>
            <person name="Glass J.I."/>
            <person name="Rusch D."/>
            <person name="Podicherti R."/>
            <person name="Tsui H.-C.T."/>
            <person name="Winkler M.E."/>
        </authorList>
    </citation>
    <scope>NUCLEOTIDE SEQUENCE</scope>
</reference>
<evidence type="ECO:0000313" key="6">
    <source>
        <dbReference type="EMBL" id="SVC01237.1"/>
    </source>
</evidence>
<evidence type="ECO:0000256" key="3">
    <source>
        <dbReference type="ARBA" id="ARBA00022989"/>
    </source>
</evidence>
<feature type="non-terminal residue" evidence="6">
    <location>
        <position position="79"/>
    </location>
</feature>
<organism evidence="6">
    <name type="scientific">marine metagenome</name>
    <dbReference type="NCBI Taxonomy" id="408172"/>
    <lineage>
        <taxon>unclassified sequences</taxon>
        <taxon>metagenomes</taxon>
        <taxon>ecological metagenomes</taxon>
    </lineage>
</organism>
<dbReference type="InterPro" id="IPR006008">
    <property type="entry name" value="YciB"/>
</dbReference>
<dbReference type="EMBL" id="UINC01068535">
    <property type="protein sequence ID" value="SVC01237.1"/>
    <property type="molecule type" value="Genomic_DNA"/>
</dbReference>
<evidence type="ECO:0000256" key="2">
    <source>
        <dbReference type="ARBA" id="ARBA00022692"/>
    </source>
</evidence>
<proteinExistence type="predicted"/>
<dbReference type="AlphaFoldDB" id="A0A382IPW9"/>
<feature type="transmembrane region" description="Helical" evidence="5">
    <location>
        <begin position="12"/>
        <end position="41"/>
    </location>
</feature>
<keyword evidence="4 5" id="KW-0472">Membrane</keyword>
<evidence type="ECO:0000256" key="4">
    <source>
        <dbReference type="ARBA" id="ARBA00023136"/>
    </source>
</evidence>
<dbReference type="PANTHER" id="PTHR36917:SF1">
    <property type="entry name" value="INNER MEMBRANE-SPANNING PROTEIN YCIB"/>
    <property type="match status" value="1"/>
</dbReference>
<name>A0A382IPW9_9ZZZZ</name>
<keyword evidence="3 5" id="KW-1133">Transmembrane helix</keyword>
<sequence length="79" mass="9053">MGQFTYLFPALVFFVVFFATGKDFLLATASIMLVVSFQVIFEKLKKGEVERKLLLTWIALMVLGSATLLFRDPAFLQWK</sequence>
<gene>
    <name evidence="6" type="ORF">METZ01_LOCUS254091</name>
</gene>
<dbReference type="GO" id="GO:0005886">
    <property type="term" value="C:plasma membrane"/>
    <property type="evidence" value="ECO:0007669"/>
    <property type="project" value="TreeGrafter"/>
</dbReference>
<protein>
    <submittedName>
        <fullName evidence="6">Uncharacterized protein</fullName>
    </submittedName>
</protein>